<dbReference type="InterPro" id="IPR003140">
    <property type="entry name" value="PLipase/COase/thioEstase"/>
</dbReference>
<protein>
    <submittedName>
        <fullName evidence="4">Phospholipase/Carboxylesterase</fullName>
    </submittedName>
</protein>
<dbReference type="GO" id="GO:0016787">
    <property type="term" value="F:hydrolase activity"/>
    <property type="evidence" value="ECO:0007669"/>
    <property type="project" value="InterPro"/>
</dbReference>
<sequence>MLPTSLTMRALSIVLLLSALSACAGQPTIERVVGIPAMDRSQVAQLDTSVFSAGQFVAADGTALTYRLLSPATIEPGRVYPLVLQLHSSGAIGQDNQAQLDAMAKGWALPENRARYPAFVLVPQFPVRSANYDDPVVPRSAQASPALTSAMALVDELAARLPVDADRIYATGFSMGGSAAWLSPVLRPGRFAAIVPISGIAPADADAQALASLPILVMHGDADSENPIDADRRLVATLRARGNQQVRLREYVGLAHMPPGDSLPGQAWRDWLFAQRRAAVPASVPASE</sequence>
<dbReference type="PANTHER" id="PTHR43037:SF1">
    <property type="entry name" value="BLL1128 PROTEIN"/>
    <property type="match status" value="1"/>
</dbReference>
<evidence type="ECO:0000313" key="4">
    <source>
        <dbReference type="EMBL" id="SKC62436.1"/>
    </source>
</evidence>
<evidence type="ECO:0000313" key="5">
    <source>
        <dbReference type="Proteomes" id="UP000190341"/>
    </source>
</evidence>
<gene>
    <name evidence="4" type="ORF">SAMN06296058_1669</name>
</gene>
<reference evidence="4 5" key="1">
    <citation type="submission" date="2017-02" db="EMBL/GenBank/DDBJ databases">
        <authorList>
            <person name="Peterson S.W."/>
        </authorList>
    </citation>
    <scope>NUCLEOTIDE SEQUENCE [LARGE SCALE GENOMIC DNA]</scope>
    <source>
        <strain evidence="4 5">P15</strain>
    </source>
</reference>
<dbReference type="Gene3D" id="3.40.50.1820">
    <property type="entry name" value="alpha/beta hydrolase"/>
    <property type="match status" value="1"/>
</dbReference>
<dbReference type="InterPro" id="IPR050955">
    <property type="entry name" value="Plant_Biomass_Hydrol_Est"/>
</dbReference>
<keyword evidence="5" id="KW-1185">Reference proteome</keyword>
<evidence type="ECO:0000259" key="3">
    <source>
        <dbReference type="Pfam" id="PF02230"/>
    </source>
</evidence>
<evidence type="ECO:0000256" key="1">
    <source>
        <dbReference type="ARBA" id="ARBA00022729"/>
    </source>
</evidence>
<dbReference type="Proteomes" id="UP000190341">
    <property type="component" value="Unassembled WGS sequence"/>
</dbReference>
<dbReference type="Pfam" id="PF02230">
    <property type="entry name" value="Abhydrolase_2"/>
    <property type="match status" value="1"/>
</dbReference>
<accession>A0A1T5KFE2</accession>
<feature type="signal peptide" evidence="2">
    <location>
        <begin position="1"/>
        <end position="24"/>
    </location>
</feature>
<evidence type="ECO:0000256" key="2">
    <source>
        <dbReference type="SAM" id="SignalP"/>
    </source>
</evidence>
<dbReference type="SUPFAM" id="SSF53474">
    <property type="entry name" value="alpha/beta-Hydrolases"/>
    <property type="match status" value="1"/>
</dbReference>
<dbReference type="AlphaFoldDB" id="A0A1T5KFE2"/>
<proteinExistence type="predicted"/>
<name>A0A1T5KFE2_9GAMM</name>
<dbReference type="STRING" id="428993.SAMN06296058_1669"/>
<organism evidence="4 5">
    <name type="scientific">Pseudoxanthomonas indica</name>
    <dbReference type="NCBI Taxonomy" id="428993"/>
    <lineage>
        <taxon>Bacteria</taxon>
        <taxon>Pseudomonadati</taxon>
        <taxon>Pseudomonadota</taxon>
        <taxon>Gammaproteobacteria</taxon>
        <taxon>Lysobacterales</taxon>
        <taxon>Lysobacteraceae</taxon>
        <taxon>Pseudoxanthomonas</taxon>
    </lineage>
</organism>
<keyword evidence="1 2" id="KW-0732">Signal</keyword>
<dbReference type="EMBL" id="FUZV01000001">
    <property type="protein sequence ID" value="SKC62436.1"/>
    <property type="molecule type" value="Genomic_DNA"/>
</dbReference>
<dbReference type="PANTHER" id="PTHR43037">
    <property type="entry name" value="UNNAMED PRODUCT-RELATED"/>
    <property type="match status" value="1"/>
</dbReference>
<feature type="domain" description="Phospholipase/carboxylesterase/thioesterase" evidence="3">
    <location>
        <begin position="142"/>
        <end position="262"/>
    </location>
</feature>
<dbReference type="InterPro" id="IPR029058">
    <property type="entry name" value="AB_hydrolase_fold"/>
</dbReference>
<feature type="chain" id="PRO_5012007296" evidence="2">
    <location>
        <begin position="25"/>
        <end position="288"/>
    </location>
</feature>